<dbReference type="Pfam" id="PF03004">
    <property type="entry name" value="Transposase_24"/>
    <property type="match status" value="1"/>
</dbReference>
<feature type="compositionally biased region" description="Basic residues" evidence="2">
    <location>
        <begin position="14"/>
        <end position="25"/>
    </location>
</feature>
<evidence type="ECO:0008006" key="5">
    <source>
        <dbReference type="Google" id="ProtNLM"/>
    </source>
</evidence>
<reference evidence="3" key="1">
    <citation type="submission" date="2021-01" db="EMBL/GenBank/DDBJ databases">
        <authorList>
            <person name="Lovell J.T."/>
            <person name="Bentley N."/>
            <person name="Bhattarai G."/>
            <person name="Jenkins J.W."/>
            <person name="Sreedasyam A."/>
            <person name="Alarcon Y."/>
            <person name="Bock C."/>
            <person name="Boston L."/>
            <person name="Carlson J."/>
            <person name="Cervantes K."/>
            <person name="Clermont K."/>
            <person name="Krom N."/>
            <person name="Kubenka K."/>
            <person name="Mamidi S."/>
            <person name="Mattison C."/>
            <person name="Monteros M."/>
            <person name="Pisani C."/>
            <person name="Plott C."/>
            <person name="Rajasekar S."/>
            <person name="Rhein H.S."/>
            <person name="Rohla C."/>
            <person name="Song M."/>
            <person name="Hilaire R.S."/>
            <person name="Shu S."/>
            <person name="Wells L."/>
            <person name="Wang X."/>
            <person name="Webber J."/>
            <person name="Heerema R.J."/>
            <person name="Klein P."/>
            <person name="Conner P."/>
            <person name="Grauke L."/>
            <person name="Grimwood J."/>
            <person name="Schmutz J."/>
            <person name="Randall J.J."/>
        </authorList>
    </citation>
    <scope>NUCLEOTIDE SEQUENCE</scope>
    <source>
        <tissue evidence="3">Leaf</tissue>
    </source>
</reference>
<gene>
    <name evidence="3" type="ORF">I3842_13G103400</name>
</gene>
<feature type="coiled-coil region" evidence="1">
    <location>
        <begin position="406"/>
        <end position="433"/>
    </location>
</feature>
<sequence length="459" mass="52409">MNDRGEVVGDSGRGRPRGRAFRGRRLVPYSCRARRPRGARISSYHSPGDVEEASSDDSTQPPSHPWEPPCAANTLVAEPDSVTLPIIRPEPDRVQIGVNAPTEPNRVTSPTIEAEHARVQTSEDIPTEPVVNQAQRRRGRGPAKCTEFEKLRKHGKVLLKINNGETAPCCSNANMFTTRLTWIVKHHCDMSYPRWSDVPQAHKDELIDRVRGDFELDWELENHRLTVTKQLRKRFNAFHHELHRIYLSYANHDEALANGTVLVSPLVWVKLCGRWGSEAFKKISTKNRENRKRLIINHTAGRKSFVRILEEKRAESGNLVDFFKETHWSKKNSKFLSPATEDKYKDMVGKLDNLEPEQRTDETAAVVFREVLGHRPGYSRGLGEMVIPESTRQRSLAREKEYLALIEKHKKDAESSKSEMEAMKANMQLLLERQAETDRLLRAFFAANPSASESLRETQ</sequence>
<keyword evidence="1" id="KW-0175">Coiled coil</keyword>
<dbReference type="Proteomes" id="UP000811246">
    <property type="component" value="Chromosome 13"/>
</dbReference>
<name>A0A922ANC7_CARIL</name>
<evidence type="ECO:0000256" key="2">
    <source>
        <dbReference type="SAM" id="MobiDB-lite"/>
    </source>
</evidence>
<dbReference type="PANTHER" id="PTHR33499">
    <property type="entry name" value="OS12G0282400 PROTEIN-RELATED"/>
    <property type="match status" value="1"/>
</dbReference>
<evidence type="ECO:0000313" key="4">
    <source>
        <dbReference type="Proteomes" id="UP000811246"/>
    </source>
</evidence>
<accession>A0A922ANC7</accession>
<dbReference type="EMBL" id="CM031837">
    <property type="protein sequence ID" value="KAG6681645.1"/>
    <property type="molecule type" value="Genomic_DNA"/>
</dbReference>
<evidence type="ECO:0000256" key="1">
    <source>
        <dbReference type="SAM" id="Coils"/>
    </source>
</evidence>
<dbReference type="AlphaFoldDB" id="A0A922ANC7"/>
<proteinExistence type="predicted"/>
<dbReference type="PANTHER" id="PTHR33499:SF11">
    <property type="entry name" value="NO APICAL MERISTEM-ASSOCIATED C-TERMINAL DOMAIN-CONTAINING PROTEIN"/>
    <property type="match status" value="1"/>
</dbReference>
<comment type="caution">
    <text evidence="3">The sequence shown here is derived from an EMBL/GenBank/DDBJ whole genome shotgun (WGS) entry which is preliminary data.</text>
</comment>
<dbReference type="InterPro" id="IPR004252">
    <property type="entry name" value="Probable_transposase_24"/>
</dbReference>
<evidence type="ECO:0000313" key="3">
    <source>
        <dbReference type="EMBL" id="KAG6681645.1"/>
    </source>
</evidence>
<feature type="region of interest" description="Disordered" evidence="2">
    <location>
        <begin position="1"/>
        <end position="72"/>
    </location>
</feature>
<organism evidence="3 4">
    <name type="scientific">Carya illinoinensis</name>
    <name type="common">Pecan</name>
    <dbReference type="NCBI Taxonomy" id="32201"/>
    <lineage>
        <taxon>Eukaryota</taxon>
        <taxon>Viridiplantae</taxon>
        <taxon>Streptophyta</taxon>
        <taxon>Embryophyta</taxon>
        <taxon>Tracheophyta</taxon>
        <taxon>Spermatophyta</taxon>
        <taxon>Magnoliopsida</taxon>
        <taxon>eudicotyledons</taxon>
        <taxon>Gunneridae</taxon>
        <taxon>Pentapetalae</taxon>
        <taxon>rosids</taxon>
        <taxon>fabids</taxon>
        <taxon>Fagales</taxon>
        <taxon>Juglandaceae</taxon>
        <taxon>Carya</taxon>
    </lineage>
</organism>
<protein>
    <recommendedName>
        <fullName evidence="5">Transposase</fullName>
    </recommendedName>
</protein>